<sequence length="425" mass="46625">MAPALKKNSRILIIGGGTFGTSTAYHLARRGYNNVTVLDRFPSPSEIAAGNDINKVIRADYPDSLYANLASESIQVWRDPDGLFGRLYHRCGWLLAAPEKGSSLDFIRGSAKTAAEKGFEAARQMSAGEVHQRWPAYCGAMEGWQIFWNSSAGWANARAALQRMAEAAKAMGVDYIVGDSGFVTNLLYDDSGYVNGVESADGTSHMAELVIIAAGAAAASILDLEGQLVAKGHTVGHIQLTPSEIEKYKSLPIVDHFEVGIIFPPQKDGIIKIGAVNFVTNYDPTSHHGISLPRYRCDKNADGIPKPIEDHLRSWLRQLAPELADRPWFETRICWDADTPDFHFLISPHPKHGGLHMAVGGSAHGFKFMPVIGDYVVDSLEGRLDAEVARKWRWRPNAPATPNPHPAPLLDLNSLPEWQRSRAKL</sequence>
<protein>
    <submittedName>
        <fullName evidence="7">Fructosyl amino acid oxidase</fullName>
    </submittedName>
</protein>
<evidence type="ECO:0000256" key="1">
    <source>
        <dbReference type="ARBA" id="ARBA00001974"/>
    </source>
</evidence>
<dbReference type="InterPro" id="IPR006076">
    <property type="entry name" value="FAD-dep_OxRdtase"/>
</dbReference>
<accession>A0A6G1L1C2</accession>
<keyword evidence="8" id="KW-1185">Reference proteome</keyword>
<keyword evidence="4" id="KW-0274">FAD</keyword>
<name>A0A6G1L1C2_9PEZI</name>
<feature type="domain" description="FAD dependent oxidoreductase" evidence="6">
    <location>
        <begin position="10"/>
        <end position="378"/>
    </location>
</feature>
<dbReference type="PANTHER" id="PTHR10961">
    <property type="entry name" value="PEROXISOMAL SARCOSINE OXIDASE"/>
    <property type="match status" value="1"/>
</dbReference>
<evidence type="ECO:0000313" key="7">
    <source>
        <dbReference type="EMBL" id="KAF2766382.1"/>
    </source>
</evidence>
<evidence type="ECO:0000256" key="2">
    <source>
        <dbReference type="ARBA" id="ARBA00010989"/>
    </source>
</evidence>
<dbReference type="GO" id="GO:0051698">
    <property type="term" value="F:saccharopine oxidase activity"/>
    <property type="evidence" value="ECO:0007669"/>
    <property type="project" value="TreeGrafter"/>
</dbReference>
<organism evidence="7 8">
    <name type="scientific">Teratosphaeria nubilosa</name>
    <dbReference type="NCBI Taxonomy" id="161662"/>
    <lineage>
        <taxon>Eukaryota</taxon>
        <taxon>Fungi</taxon>
        <taxon>Dikarya</taxon>
        <taxon>Ascomycota</taxon>
        <taxon>Pezizomycotina</taxon>
        <taxon>Dothideomycetes</taxon>
        <taxon>Dothideomycetidae</taxon>
        <taxon>Mycosphaerellales</taxon>
        <taxon>Teratosphaeriaceae</taxon>
        <taxon>Teratosphaeria</taxon>
    </lineage>
</organism>
<comment type="similarity">
    <text evidence="2">Belongs to the MSOX/MTOX family.</text>
</comment>
<dbReference type="InterPro" id="IPR036188">
    <property type="entry name" value="FAD/NAD-bd_sf"/>
</dbReference>
<dbReference type="InterPro" id="IPR045170">
    <property type="entry name" value="MTOX"/>
</dbReference>
<proteinExistence type="inferred from homology"/>
<keyword evidence="3" id="KW-0285">Flavoprotein</keyword>
<evidence type="ECO:0000256" key="5">
    <source>
        <dbReference type="ARBA" id="ARBA00023002"/>
    </source>
</evidence>
<dbReference type="GO" id="GO:0050660">
    <property type="term" value="F:flavin adenine dinucleotide binding"/>
    <property type="evidence" value="ECO:0007669"/>
    <property type="project" value="InterPro"/>
</dbReference>
<dbReference type="OrthoDB" id="2219495at2759"/>
<evidence type="ECO:0000256" key="4">
    <source>
        <dbReference type="ARBA" id="ARBA00022827"/>
    </source>
</evidence>
<dbReference type="Gene3D" id="3.30.9.10">
    <property type="entry name" value="D-Amino Acid Oxidase, subunit A, domain 2"/>
    <property type="match status" value="1"/>
</dbReference>
<reference evidence="7" key="1">
    <citation type="journal article" date="2020" name="Stud. Mycol.">
        <title>101 Dothideomycetes genomes: a test case for predicting lifestyles and emergence of pathogens.</title>
        <authorList>
            <person name="Haridas S."/>
            <person name="Albert R."/>
            <person name="Binder M."/>
            <person name="Bloem J."/>
            <person name="Labutti K."/>
            <person name="Salamov A."/>
            <person name="Andreopoulos B."/>
            <person name="Baker S."/>
            <person name="Barry K."/>
            <person name="Bills G."/>
            <person name="Bluhm B."/>
            <person name="Cannon C."/>
            <person name="Castanera R."/>
            <person name="Culley D."/>
            <person name="Daum C."/>
            <person name="Ezra D."/>
            <person name="Gonzalez J."/>
            <person name="Henrissat B."/>
            <person name="Kuo A."/>
            <person name="Liang C."/>
            <person name="Lipzen A."/>
            <person name="Lutzoni F."/>
            <person name="Magnuson J."/>
            <person name="Mondo S."/>
            <person name="Nolan M."/>
            <person name="Ohm R."/>
            <person name="Pangilinan J."/>
            <person name="Park H.-J."/>
            <person name="Ramirez L."/>
            <person name="Alfaro M."/>
            <person name="Sun H."/>
            <person name="Tritt A."/>
            <person name="Yoshinaga Y."/>
            <person name="Zwiers L.-H."/>
            <person name="Turgeon B."/>
            <person name="Goodwin S."/>
            <person name="Spatafora J."/>
            <person name="Crous P."/>
            <person name="Grigoriev I."/>
        </authorList>
    </citation>
    <scope>NUCLEOTIDE SEQUENCE</scope>
    <source>
        <strain evidence="7">CBS 116005</strain>
    </source>
</reference>
<dbReference type="Gene3D" id="3.50.50.60">
    <property type="entry name" value="FAD/NAD(P)-binding domain"/>
    <property type="match status" value="1"/>
</dbReference>
<dbReference type="GO" id="GO:0008115">
    <property type="term" value="F:sarcosine oxidase activity"/>
    <property type="evidence" value="ECO:0007669"/>
    <property type="project" value="TreeGrafter"/>
</dbReference>
<evidence type="ECO:0000259" key="6">
    <source>
        <dbReference type="Pfam" id="PF01266"/>
    </source>
</evidence>
<comment type="cofactor">
    <cofactor evidence="1">
        <name>FAD</name>
        <dbReference type="ChEBI" id="CHEBI:57692"/>
    </cofactor>
</comment>
<dbReference type="Pfam" id="PF01266">
    <property type="entry name" value="DAO"/>
    <property type="match status" value="1"/>
</dbReference>
<gene>
    <name evidence="7" type="ORF">EJ03DRAFT_384673</name>
</gene>
<dbReference type="SUPFAM" id="SSF51905">
    <property type="entry name" value="FAD/NAD(P)-binding domain"/>
    <property type="match status" value="1"/>
</dbReference>
<dbReference type="Proteomes" id="UP000799436">
    <property type="component" value="Unassembled WGS sequence"/>
</dbReference>
<dbReference type="AlphaFoldDB" id="A0A6G1L1C2"/>
<evidence type="ECO:0000256" key="3">
    <source>
        <dbReference type="ARBA" id="ARBA00022630"/>
    </source>
</evidence>
<dbReference type="EMBL" id="ML995872">
    <property type="protein sequence ID" value="KAF2766382.1"/>
    <property type="molecule type" value="Genomic_DNA"/>
</dbReference>
<keyword evidence="5" id="KW-0560">Oxidoreductase</keyword>
<dbReference type="PANTHER" id="PTHR10961:SF26">
    <property type="entry name" value="L-SACCHAROPINE OXIDASE"/>
    <property type="match status" value="1"/>
</dbReference>
<evidence type="ECO:0000313" key="8">
    <source>
        <dbReference type="Proteomes" id="UP000799436"/>
    </source>
</evidence>